<evidence type="ECO:0000259" key="2">
    <source>
        <dbReference type="Pfam" id="PF14111"/>
    </source>
</evidence>
<feature type="domain" description="Zinc knuckle CX2CX4HX4C" evidence="3">
    <location>
        <begin position="178"/>
        <end position="221"/>
    </location>
</feature>
<reference evidence="4" key="1">
    <citation type="journal article" date="2012" name="Nat. Commun.">
        <title>The genome of Prunus mume.</title>
        <authorList>
            <person name="Zhang Q."/>
            <person name="Chen W."/>
            <person name="Sun L."/>
            <person name="Zhao F."/>
            <person name="Huang B."/>
            <person name="Yang W."/>
            <person name="Tao Y."/>
            <person name="Wang J."/>
            <person name="Yuan Z."/>
            <person name="Fan G."/>
            <person name="Xing Z."/>
            <person name="Han C."/>
            <person name="Pan H."/>
            <person name="Zhong X."/>
            <person name="Shi W."/>
            <person name="Liang X."/>
            <person name="Du D."/>
            <person name="Sun F."/>
            <person name="Xu Z."/>
            <person name="Hao R."/>
            <person name="Lv T."/>
            <person name="Lv Y."/>
            <person name="Zheng Z."/>
            <person name="Sun M."/>
            <person name="Luo L."/>
            <person name="Cai M."/>
            <person name="Gao Y."/>
            <person name="Wang J."/>
            <person name="Yin Y."/>
            <person name="Xu X."/>
            <person name="Cheng T."/>
            <person name="Wang J."/>
        </authorList>
    </citation>
    <scope>NUCLEOTIDE SEQUENCE [LARGE SCALE GENOMIC DNA]</scope>
</reference>
<dbReference type="RefSeq" id="XP_008235645.1">
    <property type="nucleotide sequence ID" value="XM_008237423.1"/>
</dbReference>
<dbReference type="GeneID" id="103334450"/>
<sequence>MEELENRFGANLQLSDKELQGVAIGEDEIATVMRGSCFTLVARVLTARAVHQDSFVEAFKRLWKGTDEVSIREIDDSWFLVRFTNQRDMHRVLDMEPWTFKESLVLLAEVRTSLDARSVNLTLGTFWVQLHGLLSLTMTAAVARKIGSLIERVIEVEQTGDEDCIGHFLRVRIRIDVLQALMRGAFVDFPKEGSRWIDFRYEFIPEYCLLCGCLGHPSRVCAELAETTEHSDRQREERKLAFRGLEAEIDLKGRKLKSMERRSQRSNMNSQLMRKGSDSVR</sequence>
<dbReference type="PANTHER" id="PTHR31286:SF167">
    <property type="entry name" value="OS09G0268800 PROTEIN"/>
    <property type="match status" value="1"/>
</dbReference>
<dbReference type="InterPro" id="IPR025836">
    <property type="entry name" value="Zn_knuckle_CX2CX4HX4C"/>
</dbReference>
<dbReference type="Pfam" id="PF14392">
    <property type="entry name" value="zf-CCHC_4"/>
    <property type="match status" value="1"/>
</dbReference>
<reference evidence="5" key="2">
    <citation type="submission" date="2025-08" db="UniProtKB">
        <authorList>
            <consortium name="RefSeq"/>
        </authorList>
    </citation>
    <scope>IDENTIFICATION</scope>
</reference>
<dbReference type="InterPro" id="IPR040256">
    <property type="entry name" value="At4g02000-like"/>
</dbReference>
<name>A0ABM0P805_PRUMU</name>
<feature type="compositionally biased region" description="Basic and acidic residues" evidence="1">
    <location>
        <begin position="253"/>
        <end position="263"/>
    </location>
</feature>
<protein>
    <submittedName>
        <fullName evidence="5">Uncharacterized protein LOC103334450</fullName>
    </submittedName>
</protein>
<evidence type="ECO:0000259" key="3">
    <source>
        <dbReference type="Pfam" id="PF14392"/>
    </source>
</evidence>
<accession>A0ABM0P805</accession>
<keyword evidence="4" id="KW-1185">Reference proteome</keyword>
<evidence type="ECO:0000313" key="5">
    <source>
        <dbReference type="RefSeq" id="XP_008235645.1"/>
    </source>
</evidence>
<feature type="domain" description="DUF4283" evidence="2">
    <location>
        <begin position="39"/>
        <end position="108"/>
    </location>
</feature>
<organism evidence="4 5">
    <name type="scientific">Prunus mume</name>
    <name type="common">Japanese apricot</name>
    <name type="synonym">Armeniaca mume</name>
    <dbReference type="NCBI Taxonomy" id="102107"/>
    <lineage>
        <taxon>Eukaryota</taxon>
        <taxon>Viridiplantae</taxon>
        <taxon>Streptophyta</taxon>
        <taxon>Embryophyta</taxon>
        <taxon>Tracheophyta</taxon>
        <taxon>Spermatophyta</taxon>
        <taxon>Magnoliopsida</taxon>
        <taxon>eudicotyledons</taxon>
        <taxon>Gunneridae</taxon>
        <taxon>Pentapetalae</taxon>
        <taxon>rosids</taxon>
        <taxon>fabids</taxon>
        <taxon>Rosales</taxon>
        <taxon>Rosaceae</taxon>
        <taxon>Amygdaloideae</taxon>
        <taxon>Amygdaleae</taxon>
        <taxon>Prunus</taxon>
    </lineage>
</organism>
<evidence type="ECO:0000313" key="4">
    <source>
        <dbReference type="Proteomes" id="UP000694861"/>
    </source>
</evidence>
<proteinExistence type="predicted"/>
<evidence type="ECO:0000256" key="1">
    <source>
        <dbReference type="SAM" id="MobiDB-lite"/>
    </source>
</evidence>
<dbReference type="Proteomes" id="UP000694861">
    <property type="component" value="Linkage group LG1"/>
</dbReference>
<feature type="region of interest" description="Disordered" evidence="1">
    <location>
        <begin position="253"/>
        <end position="281"/>
    </location>
</feature>
<dbReference type="PANTHER" id="PTHR31286">
    <property type="entry name" value="GLYCINE-RICH CELL WALL STRUCTURAL PROTEIN 1.8-LIKE"/>
    <property type="match status" value="1"/>
</dbReference>
<gene>
    <name evidence="5" type="primary">LOC103334450</name>
</gene>
<dbReference type="Pfam" id="PF14111">
    <property type="entry name" value="DUF4283"/>
    <property type="match status" value="1"/>
</dbReference>
<dbReference type="InterPro" id="IPR025558">
    <property type="entry name" value="DUF4283"/>
</dbReference>